<accession>A0A4V1XY92</accession>
<dbReference type="OrthoDB" id="9800988at2"/>
<organism evidence="2 3">
    <name type="scientific">Nocardioides guangzhouensis</name>
    <dbReference type="NCBI Taxonomy" id="2497878"/>
    <lineage>
        <taxon>Bacteria</taxon>
        <taxon>Bacillati</taxon>
        <taxon>Actinomycetota</taxon>
        <taxon>Actinomycetes</taxon>
        <taxon>Propionibacteriales</taxon>
        <taxon>Nocardioidaceae</taxon>
        <taxon>Nocardioides</taxon>
    </lineage>
</organism>
<dbReference type="PANTHER" id="PTHR43433">
    <property type="entry name" value="HYDROLASE, ALPHA/BETA FOLD FAMILY PROTEIN"/>
    <property type="match status" value="1"/>
</dbReference>
<dbReference type="Pfam" id="PF00561">
    <property type="entry name" value="Abhydrolase_1"/>
    <property type="match status" value="1"/>
</dbReference>
<comment type="caution">
    <text evidence="2">The sequence shown here is derived from an EMBL/GenBank/DDBJ whole genome shotgun (WGS) entry which is preliminary data.</text>
</comment>
<dbReference type="InterPro" id="IPR029058">
    <property type="entry name" value="AB_hydrolase_fold"/>
</dbReference>
<dbReference type="Gene3D" id="3.40.50.1820">
    <property type="entry name" value="alpha/beta hydrolase"/>
    <property type="match status" value="1"/>
</dbReference>
<dbReference type="InterPro" id="IPR050471">
    <property type="entry name" value="AB_hydrolase"/>
</dbReference>
<dbReference type="EMBL" id="SDKM01000047">
    <property type="protein sequence ID" value="RYP82439.1"/>
    <property type="molecule type" value="Genomic_DNA"/>
</dbReference>
<dbReference type="GO" id="GO:0016787">
    <property type="term" value="F:hydrolase activity"/>
    <property type="evidence" value="ECO:0007669"/>
    <property type="project" value="UniProtKB-KW"/>
</dbReference>
<proteinExistence type="predicted"/>
<gene>
    <name evidence="2" type="ORF">EKO23_21805</name>
</gene>
<dbReference type="PANTHER" id="PTHR43433:SF5">
    <property type="entry name" value="AB HYDROLASE-1 DOMAIN-CONTAINING PROTEIN"/>
    <property type="match status" value="1"/>
</dbReference>
<evidence type="ECO:0000313" key="3">
    <source>
        <dbReference type="Proteomes" id="UP000295198"/>
    </source>
</evidence>
<dbReference type="SUPFAM" id="SSF53474">
    <property type="entry name" value="alpha/beta-Hydrolases"/>
    <property type="match status" value="1"/>
</dbReference>
<reference evidence="2 3" key="1">
    <citation type="submission" date="2019-01" db="EMBL/GenBank/DDBJ databases">
        <title>Nocardioides guangzhouensis sp. nov., an actinobacterium isolated from soil.</title>
        <authorList>
            <person name="Fu Y."/>
            <person name="Cai Y."/>
            <person name="Lin Z."/>
            <person name="Chen P."/>
        </authorList>
    </citation>
    <scope>NUCLEOTIDE SEQUENCE [LARGE SCALE GENOMIC DNA]</scope>
    <source>
        <strain evidence="2 3">130</strain>
    </source>
</reference>
<dbReference type="RefSeq" id="WP_134720591.1">
    <property type="nucleotide sequence ID" value="NZ_SDKM01000047.1"/>
</dbReference>
<sequence>MTDEPTYLSVPSTAGRDLEVLVDGPADGFTLLYHSGTPSGAVPFTQLRRAADAHGMRVVTWSRAGYGRSEPRPSVGTVADDAMDAERVLAAVGAVGFVTLGWSGGGPRALACAALLSEHCRAAVSLAGVAPYDAAGLDWAAGMGQENIDEFAAAAEGPDSLESWLEEHGSPIFTVDESALAERLGDIAPPVDREAMTGELLTYLAASFRHAGRQGVGGWRDDDLTLFRSWGFDLGSITVPVGIWQGTEDRMVPFDHGRWLAEQVGSAHPRLEEGEGHISLVSRLDRIVDHLVELAGL</sequence>
<evidence type="ECO:0000313" key="2">
    <source>
        <dbReference type="EMBL" id="RYP82439.1"/>
    </source>
</evidence>
<protein>
    <submittedName>
        <fullName evidence="2">Alpha/beta fold hydrolase</fullName>
    </submittedName>
</protein>
<evidence type="ECO:0000259" key="1">
    <source>
        <dbReference type="Pfam" id="PF00561"/>
    </source>
</evidence>
<keyword evidence="3" id="KW-1185">Reference proteome</keyword>
<feature type="domain" description="AB hydrolase-1" evidence="1">
    <location>
        <begin position="31"/>
        <end position="281"/>
    </location>
</feature>
<dbReference type="Proteomes" id="UP000295198">
    <property type="component" value="Unassembled WGS sequence"/>
</dbReference>
<name>A0A4V1XY92_9ACTN</name>
<dbReference type="AlphaFoldDB" id="A0A4V1XY92"/>
<keyword evidence="2" id="KW-0378">Hydrolase</keyword>
<dbReference type="InterPro" id="IPR000073">
    <property type="entry name" value="AB_hydrolase_1"/>
</dbReference>